<dbReference type="SUPFAM" id="SSF52172">
    <property type="entry name" value="CheY-like"/>
    <property type="match status" value="1"/>
</dbReference>
<accession>A0A0J6SZ68</accession>
<feature type="modified residue" description="4-aspartylphosphate" evidence="1">
    <location>
        <position position="62"/>
    </location>
</feature>
<dbReference type="RefSeq" id="WP_048444212.1">
    <property type="nucleotide sequence ID" value="NZ_LABY01000066.1"/>
</dbReference>
<evidence type="ECO:0000259" key="2">
    <source>
        <dbReference type="PROSITE" id="PS50110"/>
    </source>
</evidence>
<organism evidence="3 4">
    <name type="scientific">Methylobacterium variabile</name>
    <dbReference type="NCBI Taxonomy" id="298794"/>
    <lineage>
        <taxon>Bacteria</taxon>
        <taxon>Pseudomonadati</taxon>
        <taxon>Pseudomonadota</taxon>
        <taxon>Alphaproteobacteria</taxon>
        <taxon>Hyphomicrobiales</taxon>
        <taxon>Methylobacteriaceae</taxon>
        <taxon>Methylobacterium</taxon>
    </lineage>
</organism>
<sequence>MSHPDAPAAYRVLLVEDEYFLAQDLAEAFKARGAEIVGPVPSVDEALALIADGSRLDGAVLDLNLQGEIAYVVADTLQERGIPFVFATGYDQAVIPPRYALARYCGKPLDAKEVAQALLVSPAAA</sequence>
<reference evidence="3 4" key="1">
    <citation type="submission" date="2015-03" db="EMBL/GenBank/DDBJ databases">
        <title>Genome sequencing of Methylobacterium variabile DSM 16961.</title>
        <authorList>
            <person name="Chaudhry V."/>
            <person name="Patil P.B."/>
        </authorList>
    </citation>
    <scope>NUCLEOTIDE SEQUENCE [LARGE SCALE GENOMIC DNA]</scope>
    <source>
        <strain evidence="3 4">DSM 16961</strain>
    </source>
</reference>
<dbReference type="EMBL" id="LABY01000066">
    <property type="protein sequence ID" value="KMO38922.1"/>
    <property type="molecule type" value="Genomic_DNA"/>
</dbReference>
<dbReference type="PROSITE" id="PS50110">
    <property type="entry name" value="RESPONSE_REGULATORY"/>
    <property type="match status" value="1"/>
</dbReference>
<gene>
    <name evidence="3" type="ORF">VQ02_10915</name>
</gene>
<dbReference type="SMART" id="SM00448">
    <property type="entry name" value="REC"/>
    <property type="match status" value="1"/>
</dbReference>
<evidence type="ECO:0000313" key="3">
    <source>
        <dbReference type="EMBL" id="KMO38922.1"/>
    </source>
</evidence>
<dbReference type="Proteomes" id="UP000035955">
    <property type="component" value="Unassembled WGS sequence"/>
</dbReference>
<dbReference type="Gene3D" id="3.40.50.2300">
    <property type="match status" value="1"/>
</dbReference>
<dbReference type="OrthoDB" id="582170at2"/>
<comment type="caution">
    <text evidence="3">The sequence shown here is derived from an EMBL/GenBank/DDBJ whole genome shotgun (WGS) entry which is preliminary data.</text>
</comment>
<evidence type="ECO:0000256" key="1">
    <source>
        <dbReference type="PROSITE-ProRule" id="PRU00169"/>
    </source>
</evidence>
<protein>
    <submittedName>
        <fullName evidence="3">Chemotaxis protein CheY</fullName>
    </submittedName>
</protein>
<proteinExistence type="predicted"/>
<keyword evidence="1" id="KW-0597">Phosphoprotein</keyword>
<dbReference type="InterPro" id="IPR011006">
    <property type="entry name" value="CheY-like_superfamily"/>
</dbReference>
<dbReference type="InterPro" id="IPR001789">
    <property type="entry name" value="Sig_transdc_resp-reg_receiver"/>
</dbReference>
<evidence type="ECO:0000313" key="4">
    <source>
        <dbReference type="Proteomes" id="UP000035955"/>
    </source>
</evidence>
<name>A0A0J6SZ68_9HYPH</name>
<dbReference type="AlphaFoldDB" id="A0A0J6SZ68"/>
<keyword evidence="4" id="KW-1185">Reference proteome</keyword>
<dbReference type="PATRIC" id="fig|298794.3.peg.6806"/>
<feature type="domain" description="Response regulatory" evidence="2">
    <location>
        <begin position="11"/>
        <end position="122"/>
    </location>
</feature>
<dbReference type="GO" id="GO:0000160">
    <property type="term" value="P:phosphorelay signal transduction system"/>
    <property type="evidence" value="ECO:0007669"/>
    <property type="project" value="InterPro"/>
</dbReference>